<dbReference type="PANTHER" id="PTHR31272">
    <property type="entry name" value="CYTOCHROME C-TYPE BIOGENESIS PROTEIN HI_1454-RELATED"/>
    <property type="match status" value="1"/>
</dbReference>
<gene>
    <name evidence="2" type="ORF">SAMN05444370_103431</name>
</gene>
<feature type="transmembrane region" description="Helical" evidence="1">
    <location>
        <begin position="136"/>
        <end position="154"/>
    </location>
</feature>
<keyword evidence="1 2" id="KW-0812">Transmembrane</keyword>
<keyword evidence="3" id="KW-1185">Reference proteome</keyword>
<feature type="transmembrane region" description="Helical" evidence="1">
    <location>
        <begin position="79"/>
        <end position="98"/>
    </location>
</feature>
<evidence type="ECO:0000313" key="3">
    <source>
        <dbReference type="Proteomes" id="UP000198703"/>
    </source>
</evidence>
<dbReference type="Proteomes" id="UP000198703">
    <property type="component" value="Unassembled WGS sequence"/>
</dbReference>
<feature type="transmembrane region" description="Helical" evidence="1">
    <location>
        <begin position="163"/>
        <end position="181"/>
    </location>
</feature>
<name>A0A1H3Z802_9RHOB</name>
<dbReference type="InterPro" id="IPR051790">
    <property type="entry name" value="Cytochrome_c-biogenesis_DsbD"/>
</dbReference>
<feature type="transmembrane region" description="Helical" evidence="1">
    <location>
        <begin position="6"/>
        <end position="32"/>
    </location>
</feature>
<dbReference type="EMBL" id="FNQM01000003">
    <property type="protein sequence ID" value="SEA19785.1"/>
    <property type="molecule type" value="Genomic_DNA"/>
</dbReference>
<dbReference type="RefSeq" id="WP_093251199.1">
    <property type="nucleotide sequence ID" value="NZ_FNQM01000003.1"/>
</dbReference>
<feature type="transmembrane region" description="Helical" evidence="1">
    <location>
        <begin position="232"/>
        <end position="259"/>
    </location>
</feature>
<dbReference type="PANTHER" id="PTHR31272:SF4">
    <property type="entry name" value="CYTOCHROME C-TYPE BIOGENESIS PROTEIN HI_1454-RELATED"/>
    <property type="match status" value="1"/>
</dbReference>
<feature type="transmembrane region" description="Helical" evidence="1">
    <location>
        <begin position="313"/>
        <end position="337"/>
    </location>
</feature>
<feature type="transmembrane region" description="Helical" evidence="1">
    <location>
        <begin position="193"/>
        <end position="211"/>
    </location>
</feature>
<evidence type="ECO:0000256" key="1">
    <source>
        <dbReference type="SAM" id="Phobius"/>
    </source>
</evidence>
<reference evidence="2 3" key="1">
    <citation type="submission" date="2016-10" db="EMBL/GenBank/DDBJ databases">
        <authorList>
            <person name="de Groot N.N."/>
        </authorList>
    </citation>
    <scope>NUCLEOTIDE SEQUENCE [LARGE SCALE GENOMIC DNA]</scope>
    <source>
        <strain evidence="2 3">DSM 15345</strain>
    </source>
</reference>
<feature type="transmembrane region" description="Helical" evidence="1">
    <location>
        <begin position="271"/>
        <end position="292"/>
    </location>
</feature>
<evidence type="ECO:0000313" key="2">
    <source>
        <dbReference type="EMBL" id="SEA19785.1"/>
    </source>
</evidence>
<organism evidence="2 3">
    <name type="scientific">Rubrimonas cliftonensis</name>
    <dbReference type="NCBI Taxonomy" id="89524"/>
    <lineage>
        <taxon>Bacteria</taxon>
        <taxon>Pseudomonadati</taxon>
        <taxon>Pseudomonadota</taxon>
        <taxon>Alphaproteobacteria</taxon>
        <taxon>Rhodobacterales</taxon>
        <taxon>Paracoccaceae</taxon>
        <taxon>Rubrimonas</taxon>
    </lineage>
</organism>
<keyword evidence="1" id="KW-0472">Membrane</keyword>
<dbReference type="AlphaFoldDB" id="A0A1H3Z802"/>
<feature type="transmembrane region" description="Helical" evidence="1">
    <location>
        <begin position="53"/>
        <end position="73"/>
    </location>
</feature>
<sequence length="347" mass="36130">MGVGDLGILLAFAGGVLSFLSPCVLPLAPPYLAFISGQTLEQMTDPDREERTLTRLALVAVGLLALAFAQMILSGGRLSLLGGGALLGSVGILGWTLARDAVTRRVFSSAAFFVLGLATVFVALGATASVVGQTLLANKALFGQVAGLVIYVLGQHFIGLKRSLITVAIMLGLWALAVVLQGGALDAAIAENAVPLAGLIGLGAALQFSGYEHIPFLYREARFDAGRETGGLLGSYVVGLAFAFGWTPCIGPVLGTILALAGSRDTIGEGVLMLAVYAAGLGLPFLLAALFVRPFMRFMRRFRRHMGRVEATMGGLLACVGLLMLTGQFETLAYWLLEAFPALGAIG</sequence>
<proteinExistence type="predicted"/>
<keyword evidence="1" id="KW-1133">Transmembrane helix</keyword>
<feature type="transmembrane region" description="Helical" evidence="1">
    <location>
        <begin position="110"/>
        <end position="130"/>
    </location>
</feature>
<accession>A0A1H3Z802</accession>
<dbReference type="STRING" id="89524.SAMN05444370_103431"/>
<protein>
    <submittedName>
        <fullName evidence="2">Cytochrome C biogenesis protein transmembrane region</fullName>
    </submittedName>
</protein>